<dbReference type="Proteomes" id="UP000184300">
    <property type="component" value="Unassembled WGS sequence"/>
</dbReference>
<accession>A0A1L9V801</accession>
<dbReference type="STRING" id="1160497.A0A1L9V801"/>
<evidence type="ECO:0000313" key="2">
    <source>
        <dbReference type="Proteomes" id="UP000184300"/>
    </source>
</evidence>
<dbReference type="GeneID" id="34457646"/>
<proteinExistence type="predicted"/>
<gene>
    <name evidence="1" type="ORF">ASPGLDRAFT_135534</name>
</gene>
<keyword evidence="2" id="KW-1185">Reference proteome</keyword>
<organism evidence="1 2">
    <name type="scientific">Aspergillus glaucus CBS 516.65</name>
    <dbReference type="NCBI Taxonomy" id="1160497"/>
    <lineage>
        <taxon>Eukaryota</taxon>
        <taxon>Fungi</taxon>
        <taxon>Dikarya</taxon>
        <taxon>Ascomycota</taxon>
        <taxon>Pezizomycotina</taxon>
        <taxon>Eurotiomycetes</taxon>
        <taxon>Eurotiomycetidae</taxon>
        <taxon>Eurotiales</taxon>
        <taxon>Aspergillaceae</taxon>
        <taxon>Aspergillus</taxon>
        <taxon>Aspergillus subgen. Aspergillus</taxon>
    </lineage>
</organism>
<protein>
    <submittedName>
        <fullName evidence="1">Uncharacterized protein</fullName>
    </submittedName>
</protein>
<dbReference type="RefSeq" id="XP_022396687.1">
    <property type="nucleotide sequence ID" value="XM_022541385.1"/>
</dbReference>
<dbReference type="EMBL" id="KV878913">
    <property type="protein sequence ID" value="OJJ79989.1"/>
    <property type="molecule type" value="Genomic_DNA"/>
</dbReference>
<dbReference type="OrthoDB" id="5979581at2759"/>
<reference evidence="2" key="1">
    <citation type="journal article" date="2017" name="Genome Biol.">
        <title>Comparative genomics reveals high biological diversity and specific adaptations in the industrially and medically important fungal genus Aspergillus.</title>
        <authorList>
            <person name="de Vries R.P."/>
            <person name="Riley R."/>
            <person name="Wiebenga A."/>
            <person name="Aguilar-Osorio G."/>
            <person name="Amillis S."/>
            <person name="Uchima C.A."/>
            <person name="Anderluh G."/>
            <person name="Asadollahi M."/>
            <person name="Askin M."/>
            <person name="Barry K."/>
            <person name="Battaglia E."/>
            <person name="Bayram O."/>
            <person name="Benocci T."/>
            <person name="Braus-Stromeyer S.A."/>
            <person name="Caldana C."/>
            <person name="Canovas D."/>
            <person name="Cerqueira G.C."/>
            <person name="Chen F."/>
            <person name="Chen W."/>
            <person name="Choi C."/>
            <person name="Clum A."/>
            <person name="Dos Santos R.A."/>
            <person name="Damasio A.R."/>
            <person name="Diallinas G."/>
            <person name="Emri T."/>
            <person name="Fekete E."/>
            <person name="Flipphi M."/>
            <person name="Freyberg S."/>
            <person name="Gallo A."/>
            <person name="Gournas C."/>
            <person name="Habgood R."/>
            <person name="Hainaut M."/>
            <person name="Harispe M.L."/>
            <person name="Henrissat B."/>
            <person name="Hilden K.S."/>
            <person name="Hope R."/>
            <person name="Hossain A."/>
            <person name="Karabika E."/>
            <person name="Karaffa L."/>
            <person name="Karanyi Z."/>
            <person name="Krasevec N."/>
            <person name="Kuo A."/>
            <person name="Kusch H."/>
            <person name="LaButti K."/>
            <person name="Lagendijk E.L."/>
            <person name="Lapidus A."/>
            <person name="Levasseur A."/>
            <person name="Lindquist E."/>
            <person name="Lipzen A."/>
            <person name="Logrieco A.F."/>
            <person name="MacCabe A."/>
            <person name="Maekelae M.R."/>
            <person name="Malavazi I."/>
            <person name="Melin P."/>
            <person name="Meyer V."/>
            <person name="Mielnichuk N."/>
            <person name="Miskei M."/>
            <person name="Molnar A.P."/>
            <person name="Mule G."/>
            <person name="Ngan C.Y."/>
            <person name="Orejas M."/>
            <person name="Orosz E."/>
            <person name="Ouedraogo J.P."/>
            <person name="Overkamp K.M."/>
            <person name="Park H.-S."/>
            <person name="Perrone G."/>
            <person name="Piumi F."/>
            <person name="Punt P.J."/>
            <person name="Ram A.F."/>
            <person name="Ramon A."/>
            <person name="Rauscher S."/>
            <person name="Record E."/>
            <person name="Riano-Pachon D.M."/>
            <person name="Robert V."/>
            <person name="Roehrig J."/>
            <person name="Ruller R."/>
            <person name="Salamov A."/>
            <person name="Salih N.S."/>
            <person name="Samson R.A."/>
            <person name="Sandor E."/>
            <person name="Sanguinetti M."/>
            <person name="Schuetze T."/>
            <person name="Sepcic K."/>
            <person name="Shelest E."/>
            <person name="Sherlock G."/>
            <person name="Sophianopoulou V."/>
            <person name="Squina F.M."/>
            <person name="Sun H."/>
            <person name="Susca A."/>
            <person name="Todd R.B."/>
            <person name="Tsang A."/>
            <person name="Unkles S.E."/>
            <person name="van de Wiele N."/>
            <person name="van Rossen-Uffink D."/>
            <person name="Oliveira J.V."/>
            <person name="Vesth T.C."/>
            <person name="Visser J."/>
            <person name="Yu J.-H."/>
            <person name="Zhou M."/>
            <person name="Andersen M.R."/>
            <person name="Archer D.B."/>
            <person name="Baker S.E."/>
            <person name="Benoit I."/>
            <person name="Brakhage A.A."/>
            <person name="Braus G.H."/>
            <person name="Fischer R."/>
            <person name="Frisvad J.C."/>
            <person name="Goldman G.H."/>
            <person name="Houbraken J."/>
            <person name="Oakley B."/>
            <person name="Pocsi I."/>
            <person name="Scazzocchio C."/>
            <person name="Seiboth B."/>
            <person name="vanKuyk P.A."/>
            <person name="Wortman J."/>
            <person name="Dyer P.S."/>
            <person name="Grigoriev I.V."/>
        </authorList>
    </citation>
    <scope>NUCLEOTIDE SEQUENCE [LARGE SCALE GENOMIC DNA]</scope>
    <source>
        <strain evidence="2">CBS 516.65</strain>
    </source>
</reference>
<sequence>WEEHGEFFDKDVRPREGREVWPALEQAFEKDVQGYRRKLGMGEFGGWRRKQGLFSISYVGCWNFSRKNG</sequence>
<dbReference type="AlphaFoldDB" id="A0A1L9V801"/>
<dbReference type="VEuPathDB" id="FungiDB:ASPGLDRAFT_135534"/>
<evidence type="ECO:0000313" key="1">
    <source>
        <dbReference type="EMBL" id="OJJ79989.1"/>
    </source>
</evidence>
<name>A0A1L9V801_ASPGL</name>
<feature type="non-terminal residue" evidence="1">
    <location>
        <position position="1"/>
    </location>
</feature>